<keyword evidence="2" id="KW-0732">Signal</keyword>
<keyword evidence="4" id="KW-0449">Lipoprotein</keyword>
<evidence type="ECO:0000256" key="1">
    <source>
        <dbReference type="ARBA" id="ARBA00022801"/>
    </source>
</evidence>
<feature type="domain" description="BD-FAE-like" evidence="3">
    <location>
        <begin position="49"/>
        <end position="238"/>
    </location>
</feature>
<dbReference type="RefSeq" id="WP_095068699.1">
    <property type="nucleotide sequence ID" value="NZ_LT899436.1"/>
</dbReference>
<dbReference type="KEGG" id="tje:TJEJU_0013"/>
<accession>A0A238U3N9</accession>
<gene>
    <name evidence="4" type="ORF">TJEJU_0013</name>
</gene>
<dbReference type="PANTHER" id="PTHR48081:SF33">
    <property type="entry name" value="KYNURENINE FORMAMIDASE"/>
    <property type="match status" value="1"/>
</dbReference>
<proteinExistence type="predicted"/>
<dbReference type="Pfam" id="PF20434">
    <property type="entry name" value="BD-FAE"/>
    <property type="match status" value="1"/>
</dbReference>
<dbReference type="Gene3D" id="3.40.50.1820">
    <property type="entry name" value="alpha/beta hydrolase"/>
    <property type="match status" value="1"/>
</dbReference>
<dbReference type="GO" id="GO:0016787">
    <property type="term" value="F:hydrolase activity"/>
    <property type="evidence" value="ECO:0007669"/>
    <property type="project" value="UniProtKB-KW"/>
</dbReference>
<dbReference type="AlphaFoldDB" id="A0A238U3N9"/>
<dbReference type="Proteomes" id="UP000215214">
    <property type="component" value="Chromosome TJEJU"/>
</dbReference>
<keyword evidence="1" id="KW-0378">Hydrolase</keyword>
<evidence type="ECO:0000256" key="2">
    <source>
        <dbReference type="SAM" id="SignalP"/>
    </source>
</evidence>
<evidence type="ECO:0000259" key="3">
    <source>
        <dbReference type="Pfam" id="PF20434"/>
    </source>
</evidence>
<dbReference type="PANTHER" id="PTHR48081">
    <property type="entry name" value="AB HYDROLASE SUPERFAMILY PROTEIN C4A8.06C"/>
    <property type="match status" value="1"/>
</dbReference>
<reference evidence="4 5" key="1">
    <citation type="submission" date="2017-07" db="EMBL/GenBank/DDBJ databases">
        <authorList>
            <person name="Sun Z.S."/>
            <person name="Albrecht U."/>
            <person name="Echele G."/>
            <person name="Lee C.C."/>
        </authorList>
    </citation>
    <scope>NUCLEOTIDE SEQUENCE [LARGE SCALE GENOMIC DNA]</scope>
    <source>
        <strain evidence="5">type strain: KCTC 22618</strain>
    </source>
</reference>
<dbReference type="EMBL" id="LT899436">
    <property type="protein sequence ID" value="SNR13823.1"/>
    <property type="molecule type" value="Genomic_DNA"/>
</dbReference>
<dbReference type="InterPro" id="IPR049492">
    <property type="entry name" value="BD-FAE-like_dom"/>
</dbReference>
<dbReference type="PROSITE" id="PS51257">
    <property type="entry name" value="PROKAR_LIPOPROTEIN"/>
    <property type="match status" value="1"/>
</dbReference>
<feature type="chain" id="PRO_5012737474" evidence="2">
    <location>
        <begin position="21"/>
        <end position="279"/>
    </location>
</feature>
<keyword evidence="5" id="KW-1185">Reference proteome</keyword>
<dbReference type="InterPro" id="IPR050300">
    <property type="entry name" value="GDXG_lipolytic_enzyme"/>
</dbReference>
<dbReference type="SUPFAM" id="SSF53474">
    <property type="entry name" value="alpha/beta-Hydrolases"/>
    <property type="match status" value="1"/>
</dbReference>
<dbReference type="InterPro" id="IPR029058">
    <property type="entry name" value="AB_hydrolase_fold"/>
</dbReference>
<feature type="signal peptide" evidence="2">
    <location>
        <begin position="1"/>
        <end position="20"/>
    </location>
</feature>
<evidence type="ECO:0000313" key="4">
    <source>
        <dbReference type="EMBL" id="SNR13823.1"/>
    </source>
</evidence>
<sequence>MKFYKLILLLTVFTFFVSCSDEENEVIEVIAAQSKLNVSYGSDARQVFDIYLPEGRSLETKVIILLHGGSWVSGSKEDVNFIKDVITGELKDYAIVNMNYRLAKQGVSPFPTQTDDITSVVNHLKSNRSKYQISNELAFVGVSAGAHLAMLWSYSLDTENQVNAVASIVGPTDLSNNNSSTFLGQIVASSGINPTTEFFEKNSPLFQVTASVPPTIQFHAGMDELVDRNQGINLRDRLNELGVENKYTLYPLATHDYSSDSLLILDTWLQTRDFFLKHH</sequence>
<organism evidence="4 5">
    <name type="scientific">Tenacibaculum jejuense</name>
    <dbReference type="NCBI Taxonomy" id="584609"/>
    <lineage>
        <taxon>Bacteria</taxon>
        <taxon>Pseudomonadati</taxon>
        <taxon>Bacteroidota</taxon>
        <taxon>Flavobacteriia</taxon>
        <taxon>Flavobacteriales</taxon>
        <taxon>Flavobacteriaceae</taxon>
        <taxon>Tenacibaculum</taxon>
    </lineage>
</organism>
<protein>
    <submittedName>
        <fullName evidence="4">Probable lipoprotein. Phospholipase/Carboxylesterase family protein</fullName>
    </submittedName>
</protein>
<dbReference type="OrthoDB" id="9777975at2"/>
<name>A0A238U3N9_9FLAO</name>
<evidence type="ECO:0000313" key="5">
    <source>
        <dbReference type="Proteomes" id="UP000215214"/>
    </source>
</evidence>